<dbReference type="InterPro" id="IPR009057">
    <property type="entry name" value="Homeodomain-like_sf"/>
</dbReference>
<evidence type="ECO:0000256" key="9">
    <source>
        <dbReference type="RuleBase" id="RU000682"/>
    </source>
</evidence>
<dbReference type="PROSITE" id="PS50071">
    <property type="entry name" value="HOMEOBOX_2"/>
    <property type="match status" value="1"/>
</dbReference>
<comment type="similarity">
    <text evidence="2">Belongs to the HD-ZIP homeobox family. Class II subfamily.</text>
</comment>
<dbReference type="Pfam" id="PF04618">
    <property type="entry name" value="HD-ZIP_N"/>
    <property type="match status" value="1"/>
</dbReference>
<evidence type="ECO:0000256" key="7">
    <source>
        <dbReference type="ARBA" id="ARBA00023242"/>
    </source>
</evidence>
<feature type="compositionally biased region" description="Low complexity" evidence="11">
    <location>
        <begin position="66"/>
        <end position="77"/>
    </location>
</feature>
<proteinExistence type="inferred from homology"/>
<dbReference type="Pfam" id="PF02183">
    <property type="entry name" value="HALZ"/>
    <property type="match status" value="1"/>
</dbReference>
<feature type="region of interest" description="Disordered" evidence="11">
    <location>
        <begin position="57"/>
        <end position="105"/>
    </location>
</feature>
<comment type="subcellular location">
    <subcellularLocation>
        <location evidence="1 8 9">Nucleus</location>
    </subcellularLocation>
</comment>
<dbReference type="Gene3D" id="1.10.10.60">
    <property type="entry name" value="Homeodomain-like"/>
    <property type="match status" value="1"/>
</dbReference>
<keyword evidence="3" id="KW-0805">Transcription regulation</keyword>
<feature type="DNA-binding region" description="Homeobox" evidence="8">
    <location>
        <begin position="98"/>
        <end position="157"/>
    </location>
</feature>
<dbReference type="CDD" id="cd00086">
    <property type="entry name" value="homeodomain"/>
    <property type="match status" value="1"/>
</dbReference>
<dbReference type="InterPro" id="IPR006712">
    <property type="entry name" value="HD-ZIP_N"/>
</dbReference>
<keyword evidence="5 8" id="KW-0371">Homeobox</keyword>
<evidence type="ECO:0000313" key="14">
    <source>
        <dbReference type="Proteomes" id="UP000712281"/>
    </source>
</evidence>
<dbReference type="InterPro" id="IPR001356">
    <property type="entry name" value="HD"/>
</dbReference>
<evidence type="ECO:0000256" key="6">
    <source>
        <dbReference type="ARBA" id="ARBA00023163"/>
    </source>
</evidence>
<sequence length="487" mass="54817">MMMGKEDLGLSLSLGFSQHNNPSSSISNNLHRFPWNQTLASTSDLRKIQVNTLPSTVDCEEEAGVSSPNSTISSTISGGKRSAREGTDEEEEDAGGETSRKKLRLSKDQSAFLEETFKEHNTLNPKQKLALSKKLSMTARQVEVWFQNRRARTKLKQTEVDCEYLKRCVEKLTEENRRLQKEAMELRTLKLSPQFYGQMTPPTTLIMCPSCERVAGPSSNHHQTHRPVAINPWVARAGQVAHGLDFEALRSFFVWAGTQSGHRHSPYMYIKACDFLKIKANPDLIKDVVEGYNKDECFIREILDMAEKLMKEMDCVGLCPHVLLENGEDLSKSGRSWEAAKLAMMVDNKMALKGSLVETIIGEDETVANVIDSALKGYGREDQIPAFSYCNVLTLQLKVYWPKRQTYGSTIIQAGAGKRQIQTTKGKRLVAATIAMLISRKHLSRPREVRISCFDDWYQPKGCSVVMIRASQRMVENSLRSCSIDPL</sequence>
<evidence type="ECO:0000256" key="3">
    <source>
        <dbReference type="ARBA" id="ARBA00023015"/>
    </source>
</evidence>
<dbReference type="AlphaFoldDB" id="A0A8S9FT00"/>
<dbReference type="PANTHER" id="PTHR45714">
    <property type="entry name" value="HOMEOBOX-LEUCINE ZIPPER PROTEIN HAT14"/>
    <property type="match status" value="1"/>
</dbReference>
<dbReference type="PROSITE" id="PS00027">
    <property type="entry name" value="HOMEOBOX_1"/>
    <property type="match status" value="1"/>
</dbReference>
<evidence type="ECO:0000259" key="12">
    <source>
        <dbReference type="PROSITE" id="PS50071"/>
    </source>
</evidence>
<dbReference type="SUPFAM" id="SSF46689">
    <property type="entry name" value="Homeodomain-like"/>
    <property type="match status" value="1"/>
</dbReference>
<dbReference type="PANTHER" id="PTHR45714:SF57">
    <property type="entry name" value="HOMEOBOX DOMAIN-CONTAINING PROTEIN"/>
    <property type="match status" value="1"/>
</dbReference>
<evidence type="ECO:0000256" key="2">
    <source>
        <dbReference type="ARBA" id="ARBA00006074"/>
    </source>
</evidence>
<reference evidence="13" key="1">
    <citation type="submission" date="2019-12" db="EMBL/GenBank/DDBJ databases">
        <title>Genome sequencing and annotation of Brassica cretica.</title>
        <authorList>
            <person name="Studholme D.J."/>
            <person name="Sarris P.F."/>
        </authorList>
    </citation>
    <scope>NUCLEOTIDE SEQUENCE</scope>
    <source>
        <strain evidence="13">PFS-001/15</strain>
        <tissue evidence="13">Leaf</tissue>
    </source>
</reference>
<feature type="domain" description="Homeobox" evidence="12">
    <location>
        <begin position="96"/>
        <end position="156"/>
    </location>
</feature>
<dbReference type="FunFam" id="1.10.10.60:FF:000192">
    <property type="entry name" value="Homeobox-leucine zipper protein HAT22"/>
    <property type="match status" value="1"/>
</dbReference>
<evidence type="ECO:0000256" key="10">
    <source>
        <dbReference type="SAM" id="Coils"/>
    </source>
</evidence>
<evidence type="ECO:0000256" key="11">
    <source>
        <dbReference type="SAM" id="MobiDB-lite"/>
    </source>
</evidence>
<name>A0A8S9FT00_BRACR</name>
<keyword evidence="10" id="KW-0175">Coiled coil</keyword>
<evidence type="ECO:0000256" key="4">
    <source>
        <dbReference type="ARBA" id="ARBA00023125"/>
    </source>
</evidence>
<dbReference type="SMART" id="SM00389">
    <property type="entry name" value="HOX"/>
    <property type="match status" value="1"/>
</dbReference>
<dbReference type="SMART" id="SM00340">
    <property type="entry name" value="HALZ"/>
    <property type="match status" value="1"/>
</dbReference>
<comment type="caution">
    <text evidence="13">The sequence shown here is derived from an EMBL/GenBank/DDBJ whole genome shotgun (WGS) entry which is preliminary data.</text>
</comment>
<dbReference type="GO" id="GO:0000981">
    <property type="term" value="F:DNA-binding transcription factor activity, RNA polymerase II-specific"/>
    <property type="evidence" value="ECO:0007669"/>
    <property type="project" value="InterPro"/>
</dbReference>
<dbReference type="Proteomes" id="UP000712281">
    <property type="component" value="Unassembled WGS sequence"/>
</dbReference>
<dbReference type="InterPro" id="IPR017970">
    <property type="entry name" value="Homeobox_CS"/>
</dbReference>
<keyword evidence="4 8" id="KW-0238">DNA-binding</keyword>
<evidence type="ECO:0000256" key="8">
    <source>
        <dbReference type="PROSITE-ProRule" id="PRU00108"/>
    </source>
</evidence>
<evidence type="ECO:0000256" key="5">
    <source>
        <dbReference type="ARBA" id="ARBA00023155"/>
    </source>
</evidence>
<dbReference type="GO" id="GO:0043565">
    <property type="term" value="F:sequence-specific DNA binding"/>
    <property type="evidence" value="ECO:0007669"/>
    <property type="project" value="InterPro"/>
</dbReference>
<dbReference type="GO" id="GO:0005634">
    <property type="term" value="C:nucleus"/>
    <property type="evidence" value="ECO:0007669"/>
    <property type="project" value="UniProtKB-SubCell"/>
</dbReference>
<evidence type="ECO:0000313" key="13">
    <source>
        <dbReference type="EMBL" id="KAF2537105.1"/>
    </source>
</evidence>
<dbReference type="EMBL" id="QGKW02002228">
    <property type="protein sequence ID" value="KAF2537105.1"/>
    <property type="molecule type" value="Genomic_DNA"/>
</dbReference>
<evidence type="ECO:0000256" key="1">
    <source>
        <dbReference type="ARBA" id="ARBA00004123"/>
    </source>
</evidence>
<keyword evidence="6" id="KW-0804">Transcription</keyword>
<organism evidence="13 14">
    <name type="scientific">Brassica cretica</name>
    <name type="common">Mustard</name>
    <dbReference type="NCBI Taxonomy" id="69181"/>
    <lineage>
        <taxon>Eukaryota</taxon>
        <taxon>Viridiplantae</taxon>
        <taxon>Streptophyta</taxon>
        <taxon>Embryophyta</taxon>
        <taxon>Tracheophyta</taxon>
        <taxon>Spermatophyta</taxon>
        <taxon>Magnoliopsida</taxon>
        <taxon>eudicotyledons</taxon>
        <taxon>Gunneridae</taxon>
        <taxon>Pentapetalae</taxon>
        <taxon>rosids</taxon>
        <taxon>malvids</taxon>
        <taxon>Brassicales</taxon>
        <taxon>Brassicaceae</taxon>
        <taxon>Brassiceae</taxon>
        <taxon>Brassica</taxon>
    </lineage>
</organism>
<gene>
    <name evidence="13" type="ORF">F2Q68_00020303</name>
</gene>
<protein>
    <recommendedName>
        <fullName evidence="12">Homeobox domain-containing protein</fullName>
    </recommendedName>
</protein>
<dbReference type="Pfam" id="PF00046">
    <property type="entry name" value="Homeodomain"/>
    <property type="match status" value="1"/>
</dbReference>
<accession>A0A8S9FT00</accession>
<keyword evidence="7 8" id="KW-0539">Nucleus</keyword>
<feature type="coiled-coil region" evidence="10">
    <location>
        <begin position="162"/>
        <end position="189"/>
    </location>
</feature>
<dbReference type="InterPro" id="IPR050762">
    <property type="entry name" value="HD-ZIP_Homeobox_LZ_Class_II"/>
</dbReference>
<dbReference type="InterPro" id="IPR003106">
    <property type="entry name" value="Leu_zip_homeo"/>
</dbReference>